<evidence type="ECO:0000256" key="1">
    <source>
        <dbReference type="SAM" id="Coils"/>
    </source>
</evidence>
<comment type="caution">
    <text evidence="2">The sequence shown here is derived from an EMBL/GenBank/DDBJ whole genome shotgun (WGS) entry which is preliminary data.</text>
</comment>
<reference evidence="2 3" key="1">
    <citation type="submission" date="2018-11" db="EMBL/GenBank/DDBJ databases">
        <title>Neisseria weixii sp. nov. isolated from the rectal contents of plateau pika (Ochotona cruzoniae).</title>
        <authorList>
            <person name="Zhang G."/>
        </authorList>
    </citation>
    <scope>NUCLEOTIDE SEQUENCE [LARGE SCALE GENOMIC DNA]</scope>
    <source>
        <strain evidence="2 3">10009</strain>
    </source>
</reference>
<dbReference type="Proteomes" id="UP000272412">
    <property type="component" value="Unassembled WGS sequence"/>
</dbReference>
<accession>A0A3N4N305</accession>
<dbReference type="RefSeq" id="WP_123803675.1">
    <property type="nucleotide sequence ID" value="NZ_JBGXSP010000099.1"/>
</dbReference>
<dbReference type="AlphaFoldDB" id="A0A3N4N305"/>
<proteinExistence type="predicted"/>
<dbReference type="EMBL" id="RPFL01000002">
    <property type="protein sequence ID" value="RPD90471.1"/>
    <property type="molecule type" value="Genomic_DNA"/>
</dbReference>
<organism evidence="2 3">
    <name type="scientific">Neisseria weixii</name>
    <dbReference type="NCBI Taxonomy" id="1853276"/>
    <lineage>
        <taxon>Bacteria</taxon>
        <taxon>Pseudomonadati</taxon>
        <taxon>Pseudomonadota</taxon>
        <taxon>Betaproteobacteria</taxon>
        <taxon>Neisseriales</taxon>
        <taxon>Neisseriaceae</taxon>
        <taxon>Neisseria</taxon>
    </lineage>
</organism>
<evidence type="ECO:0000313" key="3">
    <source>
        <dbReference type="Proteomes" id="UP000272412"/>
    </source>
</evidence>
<dbReference type="OrthoDB" id="8605025at2"/>
<name>A0A3N4N305_9NEIS</name>
<evidence type="ECO:0000313" key="2">
    <source>
        <dbReference type="EMBL" id="RPD90471.1"/>
    </source>
</evidence>
<gene>
    <name evidence="2" type="ORF">EGK74_01610</name>
</gene>
<feature type="coiled-coil region" evidence="1">
    <location>
        <begin position="74"/>
        <end position="104"/>
    </location>
</feature>
<sequence length="119" mass="13766">MTKIRAVFGAGGQFVLFADRPYWMPVNDADYDHAPQLSGEFSIHDEAFYPIDGNDVAFELPDNVKIFSEEARRLEEKRLQMLALEDLAKNLQAAQAEYDLEQLIGKIDFYLKQEDMFDR</sequence>
<keyword evidence="3" id="KW-1185">Reference proteome</keyword>
<protein>
    <submittedName>
        <fullName evidence="2">Uncharacterized protein</fullName>
    </submittedName>
</protein>
<keyword evidence="1" id="KW-0175">Coiled coil</keyword>